<dbReference type="EMBL" id="OIVN01002635">
    <property type="protein sequence ID" value="SPD05252.1"/>
    <property type="molecule type" value="Genomic_DNA"/>
</dbReference>
<proteinExistence type="predicted"/>
<protein>
    <submittedName>
        <fullName evidence="2">Uncharacterized protein</fullName>
    </submittedName>
</protein>
<name>A0A2N9GZU8_FAGSY</name>
<keyword evidence="1" id="KW-0732">Signal</keyword>
<sequence length="53" mass="5744">MVLVVALVIAACTTVRPTNLRTGRAQSLSFLSFCFFPSPPDPADPPPFPPDRE</sequence>
<organism evidence="2">
    <name type="scientific">Fagus sylvatica</name>
    <name type="common">Beechnut</name>
    <dbReference type="NCBI Taxonomy" id="28930"/>
    <lineage>
        <taxon>Eukaryota</taxon>
        <taxon>Viridiplantae</taxon>
        <taxon>Streptophyta</taxon>
        <taxon>Embryophyta</taxon>
        <taxon>Tracheophyta</taxon>
        <taxon>Spermatophyta</taxon>
        <taxon>Magnoliopsida</taxon>
        <taxon>eudicotyledons</taxon>
        <taxon>Gunneridae</taxon>
        <taxon>Pentapetalae</taxon>
        <taxon>rosids</taxon>
        <taxon>fabids</taxon>
        <taxon>Fagales</taxon>
        <taxon>Fagaceae</taxon>
        <taxon>Fagus</taxon>
    </lineage>
</organism>
<evidence type="ECO:0000313" key="2">
    <source>
        <dbReference type="EMBL" id="SPD05252.1"/>
    </source>
</evidence>
<gene>
    <name evidence="2" type="ORF">FSB_LOCUS33134</name>
</gene>
<accession>A0A2N9GZU8</accession>
<evidence type="ECO:0000256" key="1">
    <source>
        <dbReference type="SAM" id="SignalP"/>
    </source>
</evidence>
<feature type="signal peptide" evidence="1">
    <location>
        <begin position="1"/>
        <end position="17"/>
    </location>
</feature>
<dbReference type="AlphaFoldDB" id="A0A2N9GZU8"/>
<reference evidence="2" key="1">
    <citation type="submission" date="2018-02" db="EMBL/GenBank/DDBJ databases">
        <authorList>
            <person name="Cohen D.B."/>
            <person name="Kent A.D."/>
        </authorList>
    </citation>
    <scope>NUCLEOTIDE SEQUENCE</scope>
</reference>
<feature type="chain" id="PRO_5014977337" evidence="1">
    <location>
        <begin position="18"/>
        <end position="53"/>
    </location>
</feature>